<reference evidence="3 4" key="1">
    <citation type="submission" date="2019-07" db="EMBL/GenBank/DDBJ databases">
        <title>Allobacillus sp. nov. SKP isolated from shrimp paste of Euphausiacea.</title>
        <authorList>
            <person name="Kanchanasin P."/>
            <person name="Tanasupawat S."/>
            <person name="Shi W."/>
            <person name="Wu L."/>
            <person name="Ma J."/>
        </authorList>
    </citation>
    <scope>NUCLEOTIDE SEQUENCE [LARGE SCALE GENOMIC DNA]</scope>
    <source>
        <strain evidence="3 4">SKP4-8</strain>
    </source>
</reference>
<feature type="transmembrane region" description="Helical" evidence="1">
    <location>
        <begin position="150"/>
        <end position="169"/>
    </location>
</feature>
<feature type="transmembrane region" description="Helical" evidence="1">
    <location>
        <begin position="12"/>
        <end position="32"/>
    </location>
</feature>
<keyword evidence="1" id="KW-1133">Transmembrane helix</keyword>
<dbReference type="InterPro" id="IPR050469">
    <property type="entry name" value="Diguanylate_Cyclase"/>
</dbReference>
<feature type="transmembrane region" description="Helical" evidence="1">
    <location>
        <begin position="115"/>
        <end position="138"/>
    </location>
</feature>
<evidence type="ECO:0000313" key="3">
    <source>
        <dbReference type="EMBL" id="TSJ67508.1"/>
    </source>
</evidence>
<dbReference type="SUPFAM" id="SSF55073">
    <property type="entry name" value="Nucleotide cyclase"/>
    <property type="match status" value="1"/>
</dbReference>
<evidence type="ECO:0000313" key="4">
    <source>
        <dbReference type="Proteomes" id="UP000316425"/>
    </source>
</evidence>
<protein>
    <submittedName>
        <fullName evidence="3">Diguanylate cyclase</fullName>
    </submittedName>
</protein>
<dbReference type="OrthoDB" id="9759607at2"/>
<name>A0A556PSZ1_9BACI</name>
<gene>
    <name evidence="3" type="ORF">FPQ13_00105</name>
</gene>
<evidence type="ECO:0000259" key="2">
    <source>
        <dbReference type="PROSITE" id="PS50887"/>
    </source>
</evidence>
<dbReference type="Pfam" id="PF00990">
    <property type="entry name" value="GGDEF"/>
    <property type="match status" value="1"/>
</dbReference>
<dbReference type="InterPro" id="IPR043128">
    <property type="entry name" value="Rev_trsase/Diguanyl_cyclase"/>
</dbReference>
<accession>A0A556PSZ1</accession>
<dbReference type="CDD" id="cd01949">
    <property type="entry name" value="GGDEF"/>
    <property type="match status" value="1"/>
</dbReference>
<dbReference type="PANTHER" id="PTHR45138:SF9">
    <property type="entry name" value="DIGUANYLATE CYCLASE DGCM-RELATED"/>
    <property type="match status" value="1"/>
</dbReference>
<dbReference type="GO" id="GO:0052621">
    <property type="term" value="F:diguanylate cyclase activity"/>
    <property type="evidence" value="ECO:0007669"/>
    <property type="project" value="TreeGrafter"/>
</dbReference>
<feature type="domain" description="GGDEF" evidence="2">
    <location>
        <begin position="213"/>
        <end position="345"/>
    </location>
</feature>
<feature type="transmembrane region" description="Helical" evidence="1">
    <location>
        <begin position="85"/>
        <end position="108"/>
    </location>
</feature>
<keyword evidence="4" id="KW-1185">Reference proteome</keyword>
<dbReference type="SMART" id="SM00267">
    <property type="entry name" value="GGDEF"/>
    <property type="match status" value="1"/>
</dbReference>
<proteinExistence type="predicted"/>
<feature type="transmembrane region" description="Helical" evidence="1">
    <location>
        <begin position="44"/>
        <end position="65"/>
    </location>
</feature>
<dbReference type="NCBIfam" id="TIGR00254">
    <property type="entry name" value="GGDEF"/>
    <property type="match status" value="1"/>
</dbReference>
<organism evidence="3 4">
    <name type="scientific">Allobacillus salarius</name>
    <dbReference type="NCBI Taxonomy" id="1955272"/>
    <lineage>
        <taxon>Bacteria</taxon>
        <taxon>Bacillati</taxon>
        <taxon>Bacillota</taxon>
        <taxon>Bacilli</taxon>
        <taxon>Bacillales</taxon>
        <taxon>Bacillaceae</taxon>
        <taxon>Allobacillus</taxon>
    </lineage>
</organism>
<dbReference type="AlphaFoldDB" id="A0A556PSZ1"/>
<keyword evidence="1" id="KW-0472">Membrane</keyword>
<dbReference type="PANTHER" id="PTHR45138">
    <property type="entry name" value="REGULATORY COMPONENTS OF SENSORY TRANSDUCTION SYSTEM"/>
    <property type="match status" value="1"/>
</dbReference>
<dbReference type="InterPro" id="IPR029787">
    <property type="entry name" value="Nucleotide_cyclase"/>
</dbReference>
<sequence>MIYTDNFRKSEQYFSIVRWLMFIGVTFLVYYSTYLDYLKSQEDLFLYFIGFAFAYTIVIQVILWIKPLFHKFHRVFAVVSVGMDLVAILWLVLITGGVNSLFSPFLLLVIIHGLIYWRLIGFLFIFGLIFIGFTGIWIFQEQYTDGWHLWVYGFHMIFLALVGISLFIVTKQRKPEPREIHYFDDAVVKDPLTGLYNHRSFHNTTEKLVQNEWKFALILIDIDEFDHLNQKYGYIIGDHILTAFGHTLRHSISRNDGYCFRYGGEDFAVLAFSTDLQEIQKAITFWNNDFNTNLESIKELEGEQVTLSYGIAINEKDDTKEDLLNRATNHLRLAKQKGKNQIVHD</sequence>
<comment type="caution">
    <text evidence="3">The sequence shown here is derived from an EMBL/GenBank/DDBJ whole genome shotgun (WGS) entry which is preliminary data.</text>
</comment>
<dbReference type="PROSITE" id="PS50887">
    <property type="entry name" value="GGDEF"/>
    <property type="match status" value="1"/>
</dbReference>
<dbReference type="RefSeq" id="WP_144087267.1">
    <property type="nucleotide sequence ID" value="NZ_VMHE01000001.1"/>
</dbReference>
<dbReference type="EMBL" id="VMHE01000001">
    <property type="protein sequence ID" value="TSJ67508.1"/>
    <property type="molecule type" value="Genomic_DNA"/>
</dbReference>
<dbReference type="InterPro" id="IPR000160">
    <property type="entry name" value="GGDEF_dom"/>
</dbReference>
<dbReference type="Gene3D" id="3.30.70.270">
    <property type="match status" value="1"/>
</dbReference>
<evidence type="ECO:0000256" key="1">
    <source>
        <dbReference type="SAM" id="Phobius"/>
    </source>
</evidence>
<keyword evidence="1" id="KW-0812">Transmembrane</keyword>
<dbReference type="Proteomes" id="UP000316425">
    <property type="component" value="Unassembled WGS sequence"/>
</dbReference>